<dbReference type="AlphaFoldDB" id="A0A644YCY2"/>
<gene>
    <name evidence="1" type="ORF">SDC9_72568</name>
</gene>
<reference evidence="1" key="1">
    <citation type="submission" date="2019-08" db="EMBL/GenBank/DDBJ databases">
        <authorList>
            <person name="Kucharzyk K."/>
            <person name="Murdoch R.W."/>
            <person name="Higgins S."/>
            <person name="Loffler F."/>
        </authorList>
    </citation>
    <scope>NUCLEOTIDE SEQUENCE</scope>
</reference>
<comment type="caution">
    <text evidence="1">The sequence shown here is derived from an EMBL/GenBank/DDBJ whole genome shotgun (WGS) entry which is preliminary data.</text>
</comment>
<proteinExistence type="predicted"/>
<organism evidence="1">
    <name type="scientific">bioreactor metagenome</name>
    <dbReference type="NCBI Taxonomy" id="1076179"/>
    <lineage>
        <taxon>unclassified sequences</taxon>
        <taxon>metagenomes</taxon>
        <taxon>ecological metagenomes</taxon>
    </lineage>
</organism>
<dbReference type="EMBL" id="VSSQ01004642">
    <property type="protein sequence ID" value="MPM26067.1"/>
    <property type="molecule type" value="Genomic_DNA"/>
</dbReference>
<evidence type="ECO:0000313" key="1">
    <source>
        <dbReference type="EMBL" id="MPM26067.1"/>
    </source>
</evidence>
<name>A0A644YCY2_9ZZZZ</name>
<sequence>MMKYGTENFKNQSSVFSELHDMGGYGGIAEQMQIMCDYKKWLRFEADCKNL</sequence>
<protein>
    <submittedName>
        <fullName evidence="1">Uncharacterized protein</fullName>
    </submittedName>
</protein>
<accession>A0A644YCY2</accession>